<dbReference type="Pfam" id="PF08313">
    <property type="entry name" value="SCA7"/>
    <property type="match status" value="1"/>
</dbReference>
<feature type="compositionally biased region" description="Polar residues" evidence="1">
    <location>
        <begin position="1"/>
        <end position="13"/>
    </location>
</feature>
<dbReference type="PANTHER" id="PTHR47805">
    <property type="entry name" value="SAGA-ASSOCIATED FACTOR 73"/>
    <property type="match status" value="1"/>
</dbReference>
<sequence length="440" mass="47607">MGTKTKVPTSVNGTLPHHRKTDLGKATTSELSSVAQSVFHDSADWNPLPTNGALNISNPSNLESAQGGSPPSPVYKDLERLFREVDSIDQWAPVRADPQAPPSVTRTLNPDLALQLGIQPLDQEVVVVPCEQCQKPVAKRFLADHQARTCPKRSLTAEPNGSQATENVKTEVEELLHSGNVTTLPPSKPASRGRPSTAKPGETRGRPRLKKGPKAQTKKADSPALTPATGTTSGSPSKVKDLSAKRSFQDLNEGPSSSQVDVGARGEASPGPPEKKVRVKKEKKTTPKANPRTRGPVDLDKQCGVLGPNNTPCARSLTCKTHSMGAKRAVLGRSQLYDILLKSHLAKSRSAAALKNAELANASNNKTAAQTLTKQEEEEEMAMTSDEEVDLVMKALQFNRPQPLAIRITPFVRRRHHYLRVRDTLLEALQSSRGSQVFNE</sequence>
<keyword evidence="4" id="KW-1185">Reference proteome</keyword>
<name>A0A9W8AQB4_9FUNG</name>
<feature type="compositionally biased region" description="Low complexity" evidence="1">
    <location>
        <begin position="222"/>
        <end position="237"/>
    </location>
</feature>
<feature type="region of interest" description="Disordered" evidence="1">
    <location>
        <begin position="50"/>
        <end position="73"/>
    </location>
</feature>
<dbReference type="AlphaFoldDB" id="A0A9W8AQB4"/>
<feature type="domain" description="SCA7" evidence="2">
    <location>
        <begin position="290"/>
        <end position="356"/>
    </location>
</feature>
<evidence type="ECO:0000313" key="3">
    <source>
        <dbReference type="EMBL" id="KAJ1961781.1"/>
    </source>
</evidence>
<dbReference type="Gene3D" id="6.10.140.1270">
    <property type="match status" value="1"/>
</dbReference>
<dbReference type="Proteomes" id="UP001150925">
    <property type="component" value="Unassembled WGS sequence"/>
</dbReference>
<feature type="compositionally biased region" description="Polar residues" evidence="1">
    <location>
        <begin position="50"/>
        <end position="69"/>
    </location>
</feature>
<dbReference type="PANTHER" id="PTHR47805:SF1">
    <property type="entry name" value="SAGA-ASSOCIATED FACTOR 73"/>
    <property type="match status" value="1"/>
</dbReference>
<dbReference type="GO" id="GO:0000124">
    <property type="term" value="C:SAGA complex"/>
    <property type="evidence" value="ECO:0007669"/>
    <property type="project" value="InterPro"/>
</dbReference>
<evidence type="ECO:0000313" key="4">
    <source>
        <dbReference type="Proteomes" id="UP001150925"/>
    </source>
</evidence>
<evidence type="ECO:0000256" key="1">
    <source>
        <dbReference type="SAM" id="MobiDB-lite"/>
    </source>
</evidence>
<feature type="compositionally biased region" description="Basic and acidic residues" evidence="1">
    <location>
        <begin position="238"/>
        <end position="248"/>
    </location>
</feature>
<organism evidence="3 4">
    <name type="scientific">Dispira parvispora</name>
    <dbReference type="NCBI Taxonomy" id="1520584"/>
    <lineage>
        <taxon>Eukaryota</taxon>
        <taxon>Fungi</taxon>
        <taxon>Fungi incertae sedis</taxon>
        <taxon>Zoopagomycota</taxon>
        <taxon>Kickxellomycotina</taxon>
        <taxon>Dimargaritomycetes</taxon>
        <taxon>Dimargaritales</taxon>
        <taxon>Dimargaritaceae</taxon>
        <taxon>Dispira</taxon>
    </lineage>
</organism>
<dbReference type="PROSITE" id="PS51505">
    <property type="entry name" value="SCA7"/>
    <property type="match status" value="1"/>
</dbReference>
<dbReference type="GO" id="GO:1904802">
    <property type="term" value="P:RITS complex assembly"/>
    <property type="evidence" value="ECO:0007669"/>
    <property type="project" value="TreeGrafter"/>
</dbReference>
<feature type="compositionally biased region" description="Basic residues" evidence="1">
    <location>
        <begin position="206"/>
        <end position="217"/>
    </location>
</feature>
<reference evidence="3" key="1">
    <citation type="submission" date="2022-07" db="EMBL/GenBank/DDBJ databases">
        <title>Phylogenomic reconstructions and comparative analyses of Kickxellomycotina fungi.</title>
        <authorList>
            <person name="Reynolds N.K."/>
            <person name="Stajich J.E."/>
            <person name="Barry K."/>
            <person name="Grigoriev I.V."/>
            <person name="Crous P."/>
            <person name="Smith M.E."/>
        </authorList>
    </citation>
    <scope>NUCLEOTIDE SEQUENCE</scope>
    <source>
        <strain evidence="3">RSA 1196</strain>
    </source>
</reference>
<dbReference type="InterPro" id="IPR013243">
    <property type="entry name" value="SCA7_dom"/>
</dbReference>
<proteinExistence type="predicted"/>
<dbReference type="GO" id="GO:0006357">
    <property type="term" value="P:regulation of transcription by RNA polymerase II"/>
    <property type="evidence" value="ECO:0007669"/>
    <property type="project" value="TreeGrafter"/>
</dbReference>
<feature type="region of interest" description="Disordered" evidence="1">
    <location>
        <begin position="1"/>
        <end position="32"/>
    </location>
</feature>
<feature type="region of interest" description="Disordered" evidence="1">
    <location>
        <begin position="177"/>
        <end position="303"/>
    </location>
</feature>
<comment type="caution">
    <text evidence="3">The sequence shown here is derived from an EMBL/GenBank/DDBJ whole genome shotgun (WGS) entry which is preliminary data.</text>
</comment>
<protein>
    <submittedName>
        <fullName evidence="3">SAGA complex subunit Sgf73</fullName>
    </submittedName>
</protein>
<gene>
    <name evidence="3" type="primary">sgf73</name>
    <name evidence="3" type="ORF">IWQ62_003750</name>
</gene>
<dbReference type="GO" id="GO:0031048">
    <property type="term" value="P:regulatory ncRNA-mediated heterochromatin formation"/>
    <property type="evidence" value="ECO:0007669"/>
    <property type="project" value="TreeGrafter"/>
</dbReference>
<dbReference type="InterPro" id="IPR037804">
    <property type="entry name" value="SGF73"/>
</dbReference>
<dbReference type="OrthoDB" id="21678at2759"/>
<dbReference type="EMBL" id="JANBPY010001070">
    <property type="protein sequence ID" value="KAJ1961781.1"/>
    <property type="molecule type" value="Genomic_DNA"/>
</dbReference>
<accession>A0A9W8AQB4</accession>
<evidence type="ECO:0000259" key="2">
    <source>
        <dbReference type="PROSITE" id="PS51505"/>
    </source>
</evidence>